<dbReference type="Gene3D" id="3.40.50.12370">
    <property type="match status" value="1"/>
</dbReference>
<dbReference type="InterPro" id="IPR006016">
    <property type="entry name" value="UspA"/>
</dbReference>
<reference evidence="4" key="1">
    <citation type="submission" date="2017-06" db="EMBL/GenBank/DDBJ databases">
        <authorList>
            <person name="Varghese N."/>
            <person name="Submissions S."/>
        </authorList>
    </citation>
    <scope>NUCLEOTIDE SEQUENCE [LARGE SCALE GENOMIC DNA]</scope>
    <source>
        <strain evidence="4">DSM 28041</strain>
    </source>
</reference>
<dbReference type="Pfam" id="PF00582">
    <property type="entry name" value="Usp"/>
    <property type="match status" value="2"/>
</dbReference>
<dbReference type="AlphaFoldDB" id="A0A239A6D4"/>
<dbReference type="RefSeq" id="WP_089333857.1">
    <property type="nucleotide sequence ID" value="NZ_FZNS01000011.1"/>
</dbReference>
<evidence type="ECO:0000313" key="3">
    <source>
        <dbReference type="EMBL" id="SNR91177.1"/>
    </source>
</evidence>
<sequence length="272" mass="29284">MSTSLLILTDFTPAADQALHYAAALAAPLGASLILLHIRRESLLDRDAFTGHIQHLSEGEVAAALEERTRGLAVPVQVESTVDGVSAAVADAAQRHQPALLVLGKPDTETTPDELVSSTSLTILRATRTPLLIIPINSTATVPPRRITIAADNNGFSLKPQTEPIRDLLHTLKPTVTLVHVVEPEENDECPQAHQAVLDSGLLRELPSVHTHGVRCRQIPQGILQGVSETQADMLLLIARRRSFLGQLFNRSVTSQVVLHGHVPVVLLPALD</sequence>
<dbReference type="PANTHER" id="PTHR46268">
    <property type="entry name" value="STRESS RESPONSE PROTEIN NHAX"/>
    <property type="match status" value="1"/>
</dbReference>
<name>A0A239A6D4_9BACT</name>
<proteinExistence type="inferred from homology"/>
<evidence type="ECO:0000313" key="4">
    <source>
        <dbReference type="Proteomes" id="UP000198310"/>
    </source>
</evidence>
<organism evidence="3 4">
    <name type="scientific">Hymenobacter mucosus</name>
    <dbReference type="NCBI Taxonomy" id="1411120"/>
    <lineage>
        <taxon>Bacteria</taxon>
        <taxon>Pseudomonadati</taxon>
        <taxon>Bacteroidota</taxon>
        <taxon>Cytophagia</taxon>
        <taxon>Cytophagales</taxon>
        <taxon>Hymenobacteraceae</taxon>
        <taxon>Hymenobacter</taxon>
    </lineage>
</organism>
<dbReference type="SUPFAM" id="SSF52402">
    <property type="entry name" value="Adenine nucleotide alpha hydrolases-like"/>
    <property type="match status" value="2"/>
</dbReference>
<dbReference type="PANTHER" id="PTHR46268:SF6">
    <property type="entry name" value="UNIVERSAL STRESS PROTEIN UP12"/>
    <property type="match status" value="1"/>
</dbReference>
<keyword evidence="4" id="KW-1185">Reference proteome</keyword>
<protein>
    <submittedName>
        <fullName evidence="3">Nucleotide-binding universal stress protein, UspA family</fullName>
    </submittedName>
</protein>
<dbReference type="EMBL" id="FZNS01000011">
    <property type="protein sequence ID" value="SNR91177.1"/>
    <property type="molecule type" value="Genomic_DNA"/>
</dbReference>
<feature type="domain" description="UspA" evidence="2">
    <location>
        <begin position="146"/>
        <end position="268"/>
    </location>
</feature>
<gene>
    <name evidence="3" type="ORF">SAMN06269173_11116</name>
</gene>
<accession>A0A239A6D4</accession>
<evidence type="ECO:0000256" key="1">
    <source>
        <dbReference type="ARBA" id="ARBA00008791"/>
    </source>
</evidence>
<feature type="domain" description="UspA" evidence="2">
    <location>
        <begin position="3"/>
        <end position="135"/>
    </location>
</feature>
<evidence type="ECO:0000259" key="2">
    <source>
        <dbReference type="Pfam" id="PF00582"/>
    </source>
</evidence>
<dbReference type="Proteomes" id="UP000198310">
    <property type="component" value="Unassembled WGS sequence"/>
</dbReference>
<comment type="similarity">
    <text evidence="1">Belongs to the universal stress protein A family.</text>
</comment>